<evidence type="ECO:0000313" key="9">
    <source>
        <dbReference type="Proteomes" id="UP000694941"/>
    </source>
</evidence>
<comment type="similarity">
    <text evidence="2">Belongs to the mitochondrion-specific ribosomal protein mL51 family.</text>
</comment>
<gene>
    <name evidence="10" type="primary">LOC106463922</name>
</gene>
<comment type="subcellular location">
    <subcellularLocation>
        <location evidence="1">Mitochondrion</location>
    </subcellularLocation>
</comment>
<accession>A0ABM1BCX0</accession>
<proteinExistence type="inferred from homology"/>
<dbReference type="PANTHER" id="PTHR13409:SF0">
    <property type="entry name" value="LARGE RIBOSOMAL SUBUNIT PROTEIN ML51"/>
    <property type="match status" value="1"/>
</dbReference>
<organism evidence="9 10">
    <name type="scientific">Limulus polyphemus</name>
    <name type="common">Atlantic horseshoe crab</name>
    <dbReference type="NCBI Taxonomy" id="6850"/>
    <lineage>
        <taxon>Eukaryota</taxon>
        <taxon>Metazoa</taxon>
        <taxon>Ecdysozoa</taxon>
        <taxon>Arthropoda</taxon>
        <taxon>Chelicerata</taxon>
        <taxon>Merostomata</taxon>
        <taxon>Xiphosura</taxon>
        <taxon>Limulidae</taxon>
        <taxon>Limulus</taxon>
    </lineage>
</organism>
<evidence type="ECO:0000256" key="8">
    <source>
        <dbReference type="ARBA" id="ARBA00035419"/>
    </source>
</evidence>
<keyword evidence="3" id="KW-0809">Transit peptide</keyword>
<evidence type="ECO:0000256" key="7">
    <source>
        <dbReference type="ARBA" id="ARBA00035182"/>
    </source>
</evidence>
<dbReference type="Proteomes" id="UP000694941">
    <property type="component" value="Unplaced"/>
</dbReference>
<evidence type="ECO:0000256" key="3">
    <source>
        <dbReference type="ARBA" id="ARBA00022946"/>
    </source>
</evidence>
<evidence type="ECO:0000256" key="1">
    <source>
        <dbReference type="ARBA" id="ARBA00004173"/>
    </source>
</evidence>
<keyword evidence="4" id="KW-0689">Ribosomal protein</keyword>
<keyword evidence="6" id="KW-0687">Ribonucleoprotein</keyword>
<evidence type="ECO:0000256" key="4">
    <source>
        <dbReference type="ARBA" id="ARBA00022980"/>
    </source>
</evidence>
<evidence type="ECO:0000256" key="6">
    <source>
        <dbReference type="ARBA" id="ARBA00023274"/>
    </source>
</evidence>
<dbReference type="Pfam" id="PF10244">
    <property type="entry name" value="MRP-L51"/>
    <property type="match status" value="1"/>
</dbReference>
<dbReference type="InterPro" id="IPR019373">
    <property type="entry name" value="Ribosomal_mL51"/>
</dbReference>
<protein>
    <recommendedName>
        <fullName evidence="7">Large ribosomal subunit protein mL51</fullName>
    </recommendedName>
    <alternativeName>
        <fullName evidence="8">39S ribosomal protein L51, mitochondrial</fullName>
    </alternativeName>
</protein>
<evidence type="ECO:0000313" key="10">
    <source>
        <dbReference type="RefSeq" id="XP_013779459.1"/>
    </source>
</evidence>
<dbReference type="RefSeq" id="XP_013779459.1">
    <property type="nucleotide sequence ID" value="XM_013924005.2"/>
</dbReference>
<evidence type="ECO:0000256" key="5">
    <source>
        <dbReference type="ARBA" id="ARBA00023128"/>
    </source>
</evidence>
<keyword evidence="9" id="KW-1185">Reference proteome</keyword>
<reference evidence="10" key="1">
    <citation type="submission" date="2025-08" db="UniProtKB">
        <authorList>
            <consortium name="RefSeq"/>
        </authorList>
    </citation>
    <scope>IDENTIFICATION</scope>
    <source>
        <tissue evidence="10">Muscle</tissue>
    </source>
</reference>
<dbReference type="GeneID" id="106463922"/>
<name>A0ABM1BCX0_LIMPO</name>
<dbReference type="PANTHER" id="PTHR13409">
    <property type="entry name" value="MITOCHONDRIAL 39S RIBOSOMAL PROTEIN L51"/>
    <property type="match status" value="1"/>
</dbReference>
<evidence type="ECO:0000256" key="2">
    <source>
        <dbReference type="ARBA" id="ARBA00010972"/>
    </source>
</evidence>
<sequence>MIEVLPYTILLKVKETIEQCVKDSNSKAKNVAGSTTDEHKLYHRLTALLAFYKKKIIRRYGYEDPILTEGLLPRIPGSTRRIPTIPEYKPKDRWHEKRALFGQNDYIDILGDGSIHPTKLLINVPSWLRGFQGNEYQMLLRKRRAFSHWKFARPTKWHDLNKRIMYLYKFLNRKTKT</sequence>
<keyword evidence="5" id="KW-0496">Mitochondrion</keyword>